<evidence type="ECO:0000256" key="4">
    <source>
        <dbReference type="ARBA" id="ARBA00022723"/>
    </source>
</evidence>
<comment type="cofactor">
    <cofactor evidence="1">
        <name>heme</name>
        <dbReference type="ChEBI" id="CHEBI:30413"/>
    </cofactor>
</comment>
<dbReference type="AlphaFoldDB" id="A0A6A6J3L8"/>
<keyword evidence="3" id="KW-0349">Heme</keyword>
<evidence type="ECO:0000256" key="2">
    <source>
        <dbReference type="ARBA" id="ARBA00010617"/>
    </source>
</evidence>
<evidence type="ECO:0000256" key="3">
    <source>
        <dbReference type="ARBA" id="ARBA00022617"/>
    </source>
</evidence>
<dbReference type="GeneID" id="54587689"/>
<dbReference type="PANTHER" id="PTHR24305">
    <property type="entry name" value="CYTOCHROME P450"/>
    <property type="match status" value="1"/>
</dbReference>
<dbReference type="GO" id="GO:0016705">
    <property type="term" value="F:oxidoreductase activity, acting on paired donors, with incorporation or reduction of molecular oxygen"/>
    <property type="evidence" value="ECO:0007669"/>
    <property type="project" value="InterPro"/>
</dbReference>
<comment type="similarity">
    <text evidence="2">Belongs to the cytochrome P450 family.</text>
</comment>
<keyword evidence="9" id="KW-1185">Reference proteome</keyword>
<dbReference type="Pfam" id="PF00067">
    <property type="entry name" value="p450"/>
    <property type="match status" value="1"/>
</dbReference>
<accession>A0A6A6J3L8</accession>
<gene>
    <name evidence="8" type="ORF">BU26DRAFT_575692</name>
</gene>
<dbReference type="InterPro" id="IPR001128">
    <property type="entry name" value="Cyt_P450"/>
</dbReference>
<sequence>GSDTTANALANILFNLLNNPDALERLAKEVRSRFADVSQVRPGATLQECEYPSACIDEGLRLTPVVGGYLQRGLLAGGVSIGGQVVVEGTDVGVSHHAVMRNREYFDNP</sequence>
<dbReference type="EMBL" id="ML987189">
    <property type="protein sequence ID" value="KAF2257168.1"/>
    <property type="molecule type" value="Genomic_DNA"/>
</dbReference>
<feature type="non-terminal residue" evidence="8">
    <location>
        <position position="1"/>
    </location>
</feature>
<dbReference type="SUPFAM" id="SSF48264">
    <property type="entry name" value="Cytochrome P450"/>
    <property type="match status" value="1"/>
</dbReference>
<keyword evidence="6" id="KW-0408">Iron</keyword>
<dbReference type="PANTHER" id="PTHR24305:SF237">
    <property type="entry name" value="CYTOCHROME P450 MONOOXYGENASE ATNE-RELATED"/>
    <property type="match status" value="1"/>
</dbReference>
<evidence type="ECO:0000256" key="7">
    <source>
        <dbReference type="ARBA" id="ARBA00023033"/>
    </source>
</evidence>
<evidence type="ECO:0000313" key="8">
    <source>
        <dbReference type="EMBL" id="KAF2257168.1"/>
    </source>
</evidence>
<protein>
    <submittedName>
        <fullName evidence="8">Cytochrome P450</fullName>
    </submittedName>
</protein>
<keyword evidence="4" id="KW-0479">Metal-binding</keyword>
<proteinExistence type="inferred from homology"/>
<evidence type="ECO:0000256" key="6">
    <source>
        <dbReference type="ARBA" id="ARBA00023004"/>
    </source>
</evidence>
<dbReference type="InterPro" id="IPR050121">
    <property type="entry name" value="Cytochrome_P450_monoxygenase"/>
</dbReference>
<dbReference type="GO" id="GO:0020037">
    <property type="term" value="F:heme binding"/>
    <property type="evidence" value="ECO:0007669"/>
    <property type="project" value="InterPro"/>
</dbReference>
<dbReference type="GO" id="GO:0005506">
    <property type="term" value="F:iron ion binding"/>
    <property type="evidence" value="ECO:0007669"/>
    <property type="project" value="InterPro"/>
</dbReference>
<name>A0A6A6J3L8_9PLEO</name>
<reference evidence="8" key="1">
    <citation type="journal article" date="2020" name="Stud. Mycol.">
        <title>101 Dothideomycetes genomes: a test case for predicting lifestyles and emergence of pathogens.</title>
        <authorList>
            <person name="Haridas S."/>
            <person name="Albert R."/>
            <person name="Binder M."/>
            <person name="Bloem J."/>
            <person name="Labutti K."/>
            <person name="Salamov A."/>
            <person name="Andreopoulos B."/>
            <person name="Baker S."/>
            <person name="Barry K."/>
            <person name="Bills G."/>
            <person name="Bluhm B."/>
            <person name="Cannon C."/>
            <person name="Castanera R."/>
            <person name="Culley D."/>
            <person name="Daum C."/>
            <person name="Ezra D."/>
            <person name="Gonzalez J."/>
            <person name="Henrissat B."/>
            <person name="Kuo A."/>
            <person name="Liang C."/>
            <person name="Lipzen A."/>
            <person name="Lutzoni F."/>
            <person name="Magnuson J."/>
            <person name="Mondo S."/>
            <person name="Nolan M."/>
            <person name="Ohm R."/>
            <person name="Pangilinan J."/>
            <person name="Park H.-J."/>
            <person name="Ramirez L."/>
            <person name="Alfaro M."/>
            <person name="Sun H."/>
            <person name="Tritt A."/>
            <person name="Yoshinaga Y."/>
            <person name="Zwiers L.-H."/>
            <person name="Turgeon B."/>
            <person name="Goodwin S."/>
            <person name="Spatafora J."/>
            <person name="Crous P."/>
            <person name="Grigoriev I."/>
        </authorList>
    </citation>
    <scope>NUCLEOTIDE SEQUENCE</scope>
    <source>
        <strain evidence="8">CBS 122368</strain>
    </source>
</reference>
<dbReference type="Gene3D" id="1.10.630.10">
    <property type="entry name" value="Cytochrome P450"/>
    <property type="match status" value="1"/>
</dbReference>
<keyword evidence="7" id="KW-0503">Monooxygenase</keyword>
<organism evidence="8 9">
    <name type="scientific">Trematosphaeria pertusa</name>
    <dbReference type="NCBI Taxonomy" id="390896"/>
    <lineage>
        <taxon>Eukaryota</taxon>
        <taxon>Fungi</taxon>
        <taxon>Dikarya</taxon>
        <taxon>Ascomycota</taxon>
        <taxon>Pezizomycotina</taxon>
        <taxon>Dothideomycetes</taxon>
        <taxon>Pleosporomycetidae</taxon>
        <taxon>Pleosporales</taxon>
        <taxon>Massarineae</taxon>
        <taxon>Trematosphaeriaceae</taxon>
        <taxon>Trematosphaeria</taxon>
    </lineage>
</organism>
<dbReference type="OrthoDB" id="2789670at2759"/>
<dbReference type="Proteomes" id="UP000800094">
    <property type="component" value="Unassembled WGS sequence"/>
</dbReference>
<dbReference type="RefSeq" id="XP_033692172.1">
    <property type="nucleotide sequence ID" value="XM_033834359.1"/>
</dbReference>
<evidence type="ECO:0000313" key="9">
    <source>
        <dbReference type="Proteomes" id="UP000800094"/>
    </source>
</evidence>
<evidence type="ECO:0000256" key="5">
    <source>
        <dbReference type="ARBA" id="ARBA00023002"/>
    </source>
</evidence>
<evidence type="ECO:0000256" key="1">
    <source>
        <dbReference type="ARBA" id="ARBA00001971"/>
    </source>
</evidence>
<dbReference type="InterPro" id="IPR036396">
    <property type="entry name" value="Cyt_P450_sf"/>
</dbReference>
<dbReference type="GO" id="GO:0004497">
    <property type="term" value="F:monooxygenase activity"/>
    <property type="evidence" value="ECO:0007669"/>
    <property type="project" value="UniProtKB-KW"/>
</dbReference>
<keyword evidence="5" id="KW-0560">Oxidoreductase</keyword>